<dbReference type="InterPro" id="IPR057721">
    <property type="entry name" value="BCD1_alpha/beta"/>
</dbReference>
<dbReference type="Proteomes" id="UP000800092">
    <property type="component" value="Unassembled WGS sequence"/>
</dbReference>
<dbReference type="PROSITE" id="PS51083">
    <property type="entry name" value="ZF_HIT"/>
    <property type="match status" value="1"/>
</dbReference>
<evidence type="ECO:0000256" key="14">
    <source>
        <dbReference type="SAM" id="MobiDB-lite"/>
    </source>
</evidence>
<evidence type="ECO:0000256" key="12">
    <source>
        <dbReference type="ARBA" id="ARBA00077531"/>
    </source>
</evidence>
<comment type="subunit">
    <text evidence="10">Interacts with FBL, SNU13, NOP58, NUFIP1, RUVBL1, RUVBL2 and TAF9. Interacts (via HIT-type zinc finger) with the RUVBL1/RUVBL2 complex in the presence of ADP.</text>
</comment>
<organism evidence="16 17">
    <name type="scientific">Viridothelium virens</name>
    <name type="common">Speckled blister lichen</name>
    <name type="synonym">Trypethelium virens</name>
    <dbReference type="NCBI Taxonomy" id="1048519"/>
    <lineage>
        <taxon>Eukaryota</taxon>
        <taxon>Fungi</taxon>
        <taxon>Dikarya</taxon>
        <taxon>Ascomycota</taxon>
        <taxon>Pezizomycotina</taxon>
        <taxon>Dothideomycetes</taxon>
        <taxon>Dothideomycetes incertae sedis</taxon>
        <taxon>Trypetheliales</taxon>
        <taxon>Trypetheliaceae</taxon>
        <taxon>Viridothelium</taxon>
    </lineage>
</organism>
<dbReference type="OrthoDB" id="272357at2759"/>
<evidence type="ECO:0000256" key="5">
    <source>
        <dbReference type="ARBA" id="ARBA00022771"/>
    </source>
</evidence>
<dbReference type="FunFam" id="3.30.60.190:FF:000001">
    <property type="entry name" value="box C/D snoRNA protein 1"/>
    <property type="match status" value="1"/>
</dbReference>
<keyword evidence="7" id="KW-0832">Ubl conjugation</keyword>
<dbReference type="PANTHER" id="PTHR13483">
    <property type="entry name" value="BOX C_D SNORNA PROTEIN 1-RELATED"/>
    <property type="match status" value="1"/>
</dbReference>
<proteinExistence type="inferred from homology"/>
<evidence type="ECO:0000256" key="13">
    <source>
        <dbReference type="PROSITE-ProRule" id="PRU00453"/>
    </source>
</evidence>
<feature type="region of interest" description="Disordered" evidence="14">
    <location>
        <begin position="333"/>
        <end position="381"/>
    </location>
</feature>
<dbReference type="GO" id="GO:0008270">
    <property type="term" value="F:zinc ion binding"/>
    <property type="evidence" value="ECO:0007669"/>
    <property type="project" value="UniProtKB-UniRule"/>
</dbReference>
<protein>
    <recommendedName>
        <fullName evidence="11">Box C/D snoRNA protein 1</fullName>
    </recommendedName>
    <alternativeName>
        <fullName evidence="12">Zinc finger HIT domain-containing protein 6</fullName>
    </alternativeName>
</protein>
<reference evidence="16" key="1">
    <citation type="journal article" date="2020" name="Stud. Mycol.">
        <title>101 Dothideomycetes genomes: a test case for predicting lifestyles and emergence of pathogens.</title>
        <authorList>
            <person name="Haridas S."/>
            <person name="Albert R."/>
            <person name="Binder M."/>
            <person name="Bloem J."/>
            <person name="Labutti K."/>
            <person name="Salamov A."/>
            <person name="Andreopoulos B."/>
            <person name="Baker S."/>
            <person name="Barry K."/>
            <person name="Bills G."/>
            <person name="Bluhm B."/>
            <person name="Cannon C."/>
            <person name="Castanera R."/>
            <person name="Culley D."/>
            <person name="Daum C."/>
            <person name="Ezra D."/>
            <person name="Gonzalez J."/>
            <person name="Henrissat B."/>
            <person name="Kuo A."/>
            <person name="Liang C."/>
            <person name="Lipzen A."/>
            <person name="Lutzoni F."/>
            <person name="Magnuson J."/>
            <person name="Mondo S."/>
            <person name="Nolan M."/>
            <person name="Ohm R."/>
            <person name="Pangilinan J."/>
            <person name="Park H.-J."/>
            <person name="Ramirez L."/>
            <person name="Alfaro M."/>
            <person name="Sun H."/>
            <person name="Tritt A."/>
            <person name="Yoshinaga Y."/>
            <person name="Zwiers L.-H."/>
            <person name="Turgeon B."/>
            <person name="Goodwin S."/>
            <person name="Spatafora J."/>
            <person name="Crous P."/>
            <person name="Grigoriev I."/>
        </authorList>
    </citation>
    <scope>NUCLEOTIDE SEQUENCE</scope>
    <source>
        <strain evidence="16">Tuck. ex Michener</strain>
    </source>
</reference>
<evidence type="ECO:0000256" key="6">
    <source>
        <dbReference type="ARBA" id="ARBA00022833"/>
    </source>
</evidence>
<feature type="compositionally biased region" description="Basic residues" evidence="14">
    <location>
        <begin position="182"/>
        <end position="198"/>
    </location>
</feature>
<dbReference type="AlphaFoldDB" id="A0A6A6HLJ9"/>
<evidence type="ECO:0000256" key="8">
    <source>
        <dbReference type="ARBA" id="ARBA00049598"/>
    </source>
</evidence>
<dbReference type="InterPro" id="IPR051639">
    <property type="entry name" value="BCD1"/>
</dbReference>
<dbReference type="GO" id="GO:0048254">
    <property type="term" value="P:snoRNA localization"/>
    <property type="evidence" value="ECO:0007669"/>
    <property type="project" value="TreeGrafter"/>
</dbReference>
<keyword evidence="5 13" id="KW-0863">Zinc-finger</keyword>
<keyword evidence="4" id="KW-0479">Metal-binding</keyword>
<dbReference type="SUPFAM" id="SSF144232">
    <property type="entry name" value="HIT/MYND zinc finger-like"/>
    <property type="match status" value="1"/>
</dbReference>
<feature type="domain" description="HIT-type" evidence="15">
    <location>
        <begin position="11"/>
        <end position="45"/>
    </location>
</feature>
<evidence type="ECO:0000256" key="7">
    <source>
        <dbReference type="ARBA" id="ARBA00022843"/>
    </source>
</evidence>
<accession>A0A6A6HLJ9</accession>
<feature type="region of interest" description="Disordered" evidence="14">
    <location>
        <begin position="180"/>
        <end position="205"/>
    </location>
</feature>
<evidence type="ECO:0000256" key="2">
    <source>
        <dbReference type="ARBA" id="ARBA00022517"/>
    </source>
</evidence>
<dbReference type="Pfam" id="PF04438">
    <property type="entry name" value="zf-HIT"/>
    <property type="match status" value="1"/>
</dbReference>
<evidence type="ECO:0000313" key="16">
    <source>
        <dbReference type="EMBL" id="KAF2239024.1"/>
    </source>
</evidence>
<dbReference type="PANTHER" id="PTHR13483:SF11">
    <property type="entry name" value="ZINC FINGER HIT DOMAIN-CONTAINING PROTEIN 3"/>
    <property type="match status" value="1"/>
</dbReference>
<comment type="function">
    <text evidence="8">Required for box C/D snoRNAs accumulation involved in snoRNA processing, snoRNA transport to the nucleolus and ribosome biogenesis.</text>
</comment>
<sequence>MADQSLLYELCSICNNQAPRYRCPRCSTRSCSLNCYKRHQTWYDCSGKRDRAAFVTKAQLATPAGLDHDYNFLSAVERSFDKAERVITDQGITVHQKGRNRRTPVIQSRTRNLRKHCKEHRIVVEYAPIGMTRQTCNRTYWDGTARCVFWLVEWIGSSGLRKHCVCDERLTLADAYANHSSKTARNKAKKRKREARKKAATEGSDAALKGQLRSELFLKEQPPLEAAVKELDDEHAVMNSAESDCISQPNNQANVDESHSVKGIHFYLHKTHTRGSQTVLIPLAASDTILAALENRIIVEFPTIYALSYPQDQLPSGYVSEADYFRRRRADNNAAGSVNDGSQGVPEHAAGTDEVDSVRSAQSEVEEEDERDDGLLEEDGSKQIIRYTEAGPWSGREDLGPFSCCQIGQINHIMNRVVLIRSCYSLIA</sequence>
<evidence type="ECO:0000256" key="4">
    <source>
        <dbReference type="ARBA" id="ARBA00022723"/>
    </source>
</evidence>
<evidence type="ECO:0000256" key="3">
    <source>
        <dbReference type="ARBA" id="ARBA00022553"/>
    </source>
</evidence>
<comment type="similarity">
    <text evidence="9">Belongs to the BCD1 family.</text>
</comment>
<evidence type="ECO:0000259" key="15">
    <source>
        <dbReference type="PROSITE" id="PS51083"/>
    </source>
</evidence>
<dbReference type="GO" id="GO:0005634">
    <property type="term" value="C:nucleus"/>
    <property type="evidence" value="ECO:0007669"/>
    <property type="project" value="TreeGrafter"/>
</dbReference>
<feature type="compositionally biased region" description="Acidic residues" evidence="14">
    <location>
        <begin position="364"/>
        <end position="378"/>
    </location>
</feature>
<dbReference type="GO" id="GO:0070761">
    <property type="term" value="C:pre-snoRNP complex"/>
    <property type="evidence" value="ECO:0007669"/>
    <property type="project" value="TreeGrafter"/>
</dbReference>
<evidence type="ECO:0000256" key="1">
    <source>
        <dbReference type="ARBA" id="ARBA00022499"/>
    </source>
</evidence>
<keyword evidence="3" id="KW-0597">Phosphoprotein</keyword>
<evidence type="ECO:0000256" key="11">
    <source>
        <dbReference type="ARBA" id="ARBA00068630"/>
    </source>
</evidence>
<dbReference type="Gene3D" id="3.30.60.190">
    <property type="match status" value="1"/>
</dbReference>
<keyword evidence="1" id="KW-1017">Isopeptide bond</keyword>
<keyword evidence="17" id="KW-1185">Reference proteome</keyword>
<keyword evidence="2" id="KW-0690">Ribosome biogenesis</keyword>
<dbReference type="GO" id="GO:0000492">
    <property type="term" value="P:box C/D snoRNP assembly"/>
    <property type="evidence" value="ECO:0007669"/>
    <property type="project" value="TreeGrafter"/>
</dbReference>
<dbReference type="CDD" id="cd23023">
    <property type="entry name" value="zf-HIT_BCD1"/>
    <property type="match status" value="1"/>
</dbReference>
<keyword evidence="6" id="KW-0862">Zinc</keyword>
<evidence type="ECO:0000256" key="9">
    <source>
        <dbReference type="ARBA" id="ARBA00049654"/>
    </source>
</evidence>
<dbReference type="EMBL" id="ML991774">
    <property type="protein sequence ID" value="KAF2239024.1"/>
    <property type="molecule type" value="Genomic_DNA"/>
</dbReference>
<dbReference type="GO" id="GO:0000463">
    <property type="term" value="P:maturation of LSU-rRNA from tricistronic rRNA transcript (SSU-rRNA, 5.8S rRNA, LSU-rRNA)"/>
    <property type="evidence" value="ECO:0007669"/>
    <property type="project" value="TreeGrafter"/>
</dbReference>
<dbReference type="InterPro" id="IPR007529">
    <property type="entry name" value="Znf_HIT"/>
</dbReference>
<dbReference type="Pfam" id="PF25790">
    <property type="entry name" value="BCD1"/>
    <property type="match status" value="1"/>
</dbReference>
<gene>
    <name evidence="16" type="ORF">EV356DRAFT_227341</name>
</gene>
<evidence type="ECO:0000313" key="17">
    <source>
        <dbReference type="Proteomes" id="UP000800092"/>
    </source>
</evidence>
<evidence type="ECO:0000256" key="10">
    <source>
        <dbReference type="ARBA" id="ARBA00061949"/>
    </source>
</evidence>
<name>A0A6A6HLJ9_VIRVR</name>